<keyword evidence="1" id="KW-0812">Transmembrane</keyword>
<name>A0A4Z2IVD0_9TELE</name>
<sequence>MVQRLHLWLRSGFSSLLLGHFICLYVPPLLHRAKDGFIPIRRRGIFLHVEPVDISTAFSFQRV</sequence>
<evidence type="ECO:0000313" key="3">
    <source>
        <dbReference type="Proteomes" id="UP000314294"/>
    </source>
</evidence>
<proteinExistence type="predicted"/>
<gene>
    <name evidence="2" type="ORF">EYF80_007975</name>
</gene>
<dbReference type="EMBL" id="SRLO01000044">
    <property type="protein sequence ID" value="TNN81846.1"/>
    <property type="molecule type" value="Genomic_DNA"/>
</dbReference>
<protein>
    <submittedName>
        <fullName evidence="2">Uncharacterized protein</fullName>
    </submittedName>
</protein>
<dbReference type="AlphaFoldDB" id="A0A4Z2IVD0"/>
<dbReference type="Proteomes" id="UP000314294">
    <property type="component" value="Unassembled WGS sequence"/>
</dbReference>
<keyword evidence="1" id="KW-1133">Transmembrane helix</keyword>
<keyword evidence="3" id="KW-1185">Reference proteome</keyword>
<comment type="caution">
    <text evidence="2">The sequence shown here is derived from an EMBL/GenBank/DDBJ whole genome shotgun (WGS) entry which is preliminary data.</text>
</comment>
<organism evidence="2 3">
    <name type="scientific">Liparis tanakae</name>
    <name type="common">Tanaka's snailfish</name>
    <dbReference type="NCBI Taxonomy" id="230148"/>
    <lineage>
        <taxon>Eukaryota</taxon>
        <taxon>Metazoa</taxon>
        <taxon>Chordata</taxon>
        <taxon>Craniata</taxon>
        <taxon>Vertebrata</taxon>
        <taxon>Euteleostomi</taxon>
        <taxon>Actinopterygii</taxon>
        <taxon>Neopterygii</taxon>
        <taxon>Teleostei</taxon>
        <taxon>Neoteleostei</taxon>
        <taxon>Acanthomorphata</taxon>
        <taxon>Eupercaria</taxon>
        <taxon>Perciformes</taxon>
        <taxon>Cottioidei</taxon>
        <taxon>Cottales</taxon>
        <taxon>Liparidae</taxon>
        <taxon>Liparis</taxon>
    </lineage>
</organism>
<evidence type="ECO:0000313" key="2">
    <source>
        <dbReference type="EMBL" id="TNN81846.1"/>
    </source>
</evidence>
<accession>A0A4Z2IVD0</accession>
<keyword evidence="1" id="KW-0472">Membrane</keyword>
<feature type="transmembrane region" description="Helical" evidence="1">
    <location>
        <begin position="7"/>
        <end position="27"/>
    </location>
</feature>
<reference evidence="2 3" key="1">
    <citation type="submission" date="2019-03" db="EMBL/GenBank/DDBJ databases">
        <title>First draft genome of Liparis tanakae, snailfish: a comprehensive survey of snailfish specific genes.</title>
        <authorList>
            <person name="Kim W."/>
            <person name="Song I."/>
            <person name="Jeong J.-H."/>
            <person name="Kim D."/>
            <person name="Kim S."/>
            <person name="Ryu S."/>
            <person name="Song J.Y."/>
            <person name="Lee S.K."/>
        </authorList>
    </citation>
    <scope>NUCLEOTIDE SEQUENCE [LARGE SCALE GENOMIC DNA]</scope>
    <source>
        <tissue evidence="2">Muscle</tissue>
    </source>
</reference>
<evidence type="ECO:0000256" key="1">
    <source>
        <dbReference type="SAM" id="Phobius"/>
    </source>
</evidence>